<protein>
    <recommendedName>
        <fullName evidence="1">DUF6570 domain-containing protein</fullName>
    </recommendedName>
</protein>
<dbReference type="InterPro" id="IPR046700">
    <property type="entry name" value="DUF6570"/>
</dbReference>
<proteinExistence type="predicted"/>
<dbReference type="Pfam" id="PF20209">
    <property type="entry name" value="DUF6570"/>
    <property type="match status" value="1"/>
</dbReference>
<reference evidence="2 3" key="1">
    <citation type="submission" date="2014-04" db="EMBL/GenBank/DDBJ databases">
        <authorList>
            <consortium name="DOE Joint Genome Institute"/>
            <person name="Kuo A."/>
            <person name="Kohler A."/>
            <person name="Nagy L.G."/>
            <person name="Floudas D."/>
            <person name="Copeland A."/>
            <person name="Barry K.W."/>
            <person name="Cichocki N."/>
            <person name="Veneault-Fourrey C."/>
            <person name="LaButti K."/>
            <person name="Lindquist E.A."/>
            <person name="Lipzen A."/>
            <person name="Lundell T."/>
            <person name="Morin E."/>
            <person name="Murat C."/>
            <person name="Sun H."/>
            <person name="Tunlid A."/>
            <person name="Henrissat B."/>
            <person name="Grigoriev I.V."/>
            <person name="Hibbett D.S."/>
            <person name="Martin F."/>
            <person name="Nordberg H.P."/>
            <person name="Cantor M.N."/>
            <person name="Hua S.X."/>
        </authorList>
    </citation>
    <scope>NUCLEOTIDE SEQUENCE [LARGE SCALE GENOMIC DNA]</scope>
    <source>
        <strain evidence="2 3">Foug A</strain>
    </source>
</reference>
<evidence type="ECO:0000313" key="2">
    <source>
        <dbReference type="EMBL" id="KIM58167.1"/>
    </source>
</evidence>
<dbReference type="AlphaFoldDB" id="A0A0C3A0H2"/>
<dbReference type="OrthoDB" id="2680590at2759"/>
<dbReference type="HOGENOM" id="CLU_1289623_0_0_1"/>
<sequence>MSTVSDKFARFLDLPSKTDVDATYKAFYKATTAASISSGVCGIRARECGPLDKRFTSYPLANLPNSHRLIPSKPHHLHDLYDGKLLEPAGVEGDVQNLKVNICSTCADNLLKEKDVPPQFALANNLWIGRVPWQLQVLTFLEQLLISQIYPHIFVFKLFPKKIGDVWDLSHLRCAMRGNVTLYAMDTQGVASMVEGKFMRRPKVDTKDKPPQRL</sequence>
<organism evidence="2 3">
    <name type="scientific">Scleroderma citrinum Foug A</name>
    <dbReference type="NCBI Taxonomy" id="1036808"/>
    <lineage>
        <taxon>Eukaryota</taxon>
        <taxon>Fungi</taxon>
        <taxon>Dikarya</taxon>
        <taxon>Basidiomycota</taxon>
        <taxon>Agaricomycotina</taxon>
        <taxon>Agaricomycetes</taxon>
        <taxon>Agaricomycetidae</taxon>
        <taxon>Boletales</taxon>
        <taxon>Sclerodermatineae</taxon>
        <taxon>Sclerodermataceae</taxon>
        <taxon>Scleroderma</taxon>
    </lineage>
</organism>
<reference evidence="3" key="2">
    <citation type="submission" date="2015-01" db="EMBL/GenBank/DDBJ databases">
        <title>Evolutionary Origins and Diversification of the Mycorrhizal Mutualists.</title>
        <authorList>
            <consortium name="DOE Joint Genome Institute"/>
            <consortium name="Mycorrhizal Genomics Consortium"/>
            <person name="Kohler A."/>
            <person name="Kuo A."/>
            <person name="Nagy L.G."/>
            <person name="Floudas D."/>
            <person name="Copeland A."/>
            <person name="Barry K.W."/>
            <person name="Cichocki N."/>
            <person name="Veneault-Fourrey C."/>
            <person name="LaButti K."/>
            <person name="Lindquist E.A."/>
            <person name="Lipzen A."/>
            <person name="Lundell T."/>
            <person name="Morin E."/>
            <person name="Murat C."/>
            <person name="Riley R."/>
            <person name="Ohm R."/>
            <person name="Sun H."/>
            <person name="Tunlid A."/>
            <person name="Henrissat B."/>
            <person name="Grigoriev I.V."/>
            <person name="Hibbett D.S."/>
            <person name="Martin F."/>
        </authorList>
    </citation>
    <scope>NUCLEOTIDE SEQUENCE [LARGE SCALE GENOMIC DNA]</scope>
    <source>
        <strain evidence="3">Foug A</strain>
    </source>
</reference>
<evidence type="ECO:0000313" key="3">
    <source>
        <dbReference type="Proteomes" id="UP000053989"/>
    </source>
</evidence>
<dbReference type="EMBL" id="KN822090">
    <property type="protein sequence ID" value="KIM58167.1"/>
    <property type="molecule type" value="Genomic_DNA"/>
</dbReference>
<dbReference type="Proteomes" id="UP000053989">
    <property type="component" value="Unassembled WGS sequence"/>
</dbReference>
<keyword evidence="3" id="KW-1185">Reference proteome</keyword>
<feature type="domain" description="DUF6570" evidence="1">
    <location>
        <begin position="115"/>
        <end position="203"/>
    </location>
</feature>
<dbReference type="InParanoid" id="A0A0C3A0H2"/>
<evidence type="ECO:0000259" key="1">
    <source>
        <dbReference type="Pfam" id="PF20209"/>
    </source>
</evidence>
<accession>A0A0C3A0H2</accession>
<name>A0A0C3A0H2_9AGAM</name>
<gene>
    <name evidence="2" type="ORF">SCLCIDRAFT_28323</name>
</gene>